<evidence type="ECO:0000256" key="4">
    <source>
        <dbReference type="ARBA" id="ARBA00022664"/>
    </source>
</evidence>
<organism evidence="15 16">
    <name type="scientific">Agaricus bisporus var. burnettii</name>
    <dbReference type="NCBI Taxonomy" id="192524"/>
    <lineage>
        <taxon>Eukaryota</taxon>
        <taxon>Fungi</taxon>
        <taxon>Dikarya</taxon>
        <taxon>Basidiomycota</taxon>
        <taxon>Agaricomycotina</taxon>
        <taxon>Agaricomycetes</taxon>
        <taxon>Agaricomycetidae</taxon>
        <taxon>Agaricales</taxon>
        <taxon>Agaricineae</taxon>
        <taxon>Agaricaceae</taxon>
        <taxon>Agaricus</taxon>
    </lineage>
</organism>
<dbReference type="InterPro" id="IPR036167">
    <property type="entry name" value="tRNA_intron_Endo_cat-like_sf"/>
</dbReference>
<evidence type="ECO:0000256" key="10">
    <source>
        <dbReference type="PIRNR" id="PIRNR017250"/>
    </source>
</evidence>
<dbReference type="GO" id="GO:0003676">
    <property type="term" value="F:nucleic acid binding"/>
    <property type="evidence" value="ECO:0007669"/>
    <property type="project" value="InterPro"/>
</dbReference>
<dbReference type="Proteomes" id="UP000629468">
    <property type="component" value="Unassembled WGS sequence"/>
</dbReference>
<sequence>MSADEQNSKIPLRVSNNTAYLWNVDDIAKLRSKHHICGILTGTLPHLSQQNAFLGIPLVLLPEEVVLLVENGIAVLIDDPTAHAQPNLVEIESWNNEQQALFRQQTVANEAKFAKQEQSRSLSEDAIQKRKEREERRRLAAQKLAQDVNNDNSLFSTESEPVTKEATLATPQSSIPTGTYTISIPASSEEYQWYSPHHATFSTIESAQKAGIWTYPSNLNERARCGVFRSLSEQGYFMGSGVKFGGDYLVYPGDPLRYHSHFVATVIDSPTQTLRPMEIIAHGRLGTATKKSHLLCTWDDEKKQVSYLSIEWANFG</sequence>
<dbReference type="SUPFAM" id="SSF53032">
    <property type="entry name" value="tRNA-intron endonuclease catalytic domain-like"/>
    <property type="match status" value="1"/>
</dbReference>
<evidence type="ECO:0000256" key="2">
    <source>
        <dbReference type="ARBA" id="ARBA00008078"/>
    </source>
</evidence>
<keyword evidence="4" id="KW-0507">mRNA processing</keyword>
<evidence type="ECO:0000256" key="7">
    <source>
        <dbReference type="ARBA" id="ARBA00023242"/>
    </source>
</evidence>
<dbReference type="GO" id="GO:0006397">
    <property type="term" value="P:mRNA processing"/>
    <property type="evidence" value="ECO:0007669"/>
    <property type="project" value="UniProtKB-KW"/>
</dbReference>
<evidence type="ECO:0000256" key="8">
    <source>
        <dbReference type="ARBA" id="ARBA00064779"/>
    </source>
</evidence>
<feature type="domain" description="tRNA intron endonuclease catalytic" evidence="13">
    <location>
        <begin position="224"/>
        <end position="303"/>
    </location>
</feature>
<dbReference type="Pfam" id="PF01974">
    <property type="entry name" value="tRNA_int_endo"/>
    <property type="match status" value="1"/>
</dbReference>
<keyword evidence="5 10" id="KW-0819">tRNA processing</keyword>
<dbReference type="EMBL" id="JABXXO010000005">
    <property type="protein sequence ID" value="KAF7777559.1"/>
    <property type="molecule type" value="Genomic_DNA"/>
</dbReference>
<dbReference type="InterPro" id="IPR006677">
    <property type="entry name" value="tRNA_intron_Endonuc_cat-like"/>
</dbReference>
<comment type="similarity">
    <text evidence="2 10">Belongs to the tRNA-intron endonuclease family.</text>
</comment>
<evidence type="ECO:0000256" key="6">
    <source>
        <dbReference type="ARBA" id="ARBA00023239"/>
    </source>
</evidence>
<dbReference type="Gene3D" id="3.40.1350.10">
    <property type="match status" value="1"/>
</dbReference>
<name>A0A8H7F565_AGABI</name>
<dbReference type="GO" id="GO:0000379">
    <property type="term" value="P:tRNA-type intron splice site recognition and cleavage"/>
    <property type="evidence" value="ECO:0007669"/>
    <property type="project" value="UniProtKB-UniRule"/>
</dbReference>
<dbReference type="PIRSF" id="PIRSF017250">
    <property type="entry name" value="tRNA_splic_SEN34"/>
    <property type="match status" value="1"/>
</dbReference>
<dbReference type="GO" id="GO:0000214">
    <property type="term" value="C:tRNA-intron endonuclease complex"/>
    <property type="evidence" value="ECO:0007669"/>
    <property type="project" value="UniProtKB-UniRule"/>
</dbReference>
<evidence type="ECO:0000256" key="9">
    <source>
        <dbReference type="ARBA" id="ARBA00070870"/>
    </source>
</evidence>
<dbReference type="FunFam" id="3.40.1350.10:FF:000002">
    <property type="entry name" value="tRNA-splicing endonuclease subunit Sen34"/>
    <property type="match status" value="1"/>
</dbReference>
<dbReference type="GO" id="GO:0000213">
    <property type="term" value="F:tRNA-intron lyase activity"/>
    <property type="evidence" value="ECO:0007669"/>
    <property type="project" value="UniProtKB-UniRule"/>
</dbReference>
<feature type="active site" evidence="11">
    <location>
        <position position="259"/>
    </location>
</feature>
<comment type="subunit">
    <text evidence="8">tRNA splicing endonuclease is a heterotetramer composed of TSEN2, TSEN15, TSEN34/LENG5 and TSEN54. tRNA splicing endonuclease complex also contains proteins of the pre-mRNA 3'-end processing machinery such as CLP1, CPSF1, CPSF4 and CSTF2.</text>
</comment>
<dbReference type="InterPro" id="IPR016690">
    <property type="entry name" value="TSEN34"/>
</dbReference>
<comment type="caution">
    <text evidence="15">The sequence shown here is derived from an EMBL/GenBank/DDBJ whole genome shotgun (WGS) entry which is preliminary data.</text>
</comment>
<evidence type="ECO:0000256" key="3">
    <source>
        <dbReference type="ARBA" id="ARBA00012573"/>
    </source>
</evidence>
<keyword evidence="7" id="KW-0539">Nucleus</keyword>
<dbReference type="PANTHER" id="PTHR13070:SF0">
    <property type="entry name" value="TRNA-SPLICING ENDONUCLEASE SUBUNIT SEN34"/>
    <property type="match status" value="1"/>
</dbReference>
<dbReference type="Pfam" id="PF26577">
    <property type="entry name" value="TSEN34_N"/>
    <property type="match status" value="1"/>
</dbReference>
<evidence type="ECO:0000256" key="5">
    <source>
        <dbReference type="ARBA" id="ARBA00022694"/>
    </source>
</evidence>
<evidence type="ECO:0000259" key="14">
    <source>
        <dbReference type="Pfam" id="PF26577"/>
    </source>
</evidence>
<gene>
    <name evidence="15" type="ORF">Agabi119p4_3631</name>
</gene>
<proteinExistence type="inferred from homology"/>
<feature type="active site" evidence="11">
    <location>
        <position position="251"/>
    </location>
</feature>
<dbReference type="InterPro" id="IPR059049">
    <property type="entry name" value="TSEN34_N"/>
</dbReference>
<comment type="subcellular location">
    <subcellularLocation>
        <location evidence="1">Nucleus</location>
        <location evidence="1">Nucleolus</location>
    </subcellularLocation>
</comment>
<dbReference type="CDD" id="cd22363">
    <property type="entry name" value="tRNA-intron_lyase_C"/>
    <property type="match status" value="1"/>
</dbReference>
<reference evidence="15 16" key="1">
    <citation type="journal article" name="Sci. Rep.">
        <title>Telomere-to-telomere assembled and centromere annotated genomes of the two main subspecies of the button mushroom Agaricus bisporus reveal especially polymorphic chromosome ends.</title>
        <authorList>
            <person name="Sonnenberg A.S.M."/>
            <person name="Sedaghat-Telgerd N."/>
            <person name="Lavrijssen B."/>
            <person name="Ohm R.A."/>
            <person name="Hendrickx P.M."/>
            <person name="Scholtmeijer K."/>
            <person name="Baars J.J.P."/>
            <person name="van Peer A."/>
        </authorList>
    </citation>
    <scope>NUCLEOTIDE SEQUENCE [LARGE SCALE GENOMIC DNA]</scope>
    <source>
        <strain evidence="15 16">H119_p4</strain>
    </source>
</reference>
<evidence type="ECO:0000256" key="12">
    <source>
        <dbReference type="SAM" id="MobiDB-lite"/>
    </source>
</evidence>
<protein>
    <recommendedName>
        <fullName evidence="9 10">tRNA-splicing endonuclease subunit Sen34</fullName>
        <ecNumber evidence="3 10">4.6.1.16</ecNumber>
    </recommendedName>
</protein>
<feature type="region of interest" description="Disordered" evidence="12">
    <location>
        <begin position="152"/>
        <end position="171"/>
    </location>
</feature>
<evidence type="ECO:0000256" key="11">
    <source>
        <dbReference type="PIRSR" id="PIRSR017250-50"/>
    </source>
</evidence>
<comment type="function">
    <text evidence="10">Constitutes one of the two catalytic subunit of the tRNA-splicing endonuclease complex, a complex responsible for identification and cleavage of the splice sites in pre-tRNA. It cleaves pre-tRNA at the 5'- and 3'-splice sites to release the intron. The products are an intron and two tRNA half-molecules bearing 2',3'-cyclic phosphate and 5'-OH termini. There are no conserved sequences at the splice sites, but the intron is invariably located at the same site in the gene, placing the splice sites an invariant distance from the constant structural features of the tRNA body.</text>
</comment>
<dbReference type="PANTHER" id="PTHR13070">
    <property type="entry name" value="TRNA-SPLICING ENDONUCLEASE SUBUNIT SEN34-RELATED"/>
    <property type="match status" value="1"/>
</dbReference>
<feature type="region of interest" description="Disordered" evidence="12">
    <location>
        <begin position="113"/>
        <end position="134"/>
    </location>
</feature>
<evidence type="ECO:0000313" key="15">
    <source>
        <dbReference type="EMBL" id="KAF7777559.1"/>
    </source>
</evidence>
<feature type="domain" description="TSEN34 N-terminal" evidence="14">
    <location>
        <begin position="10"/>
        <end position="79"/>
    </location>
</feature>
<evidence type="ECO:0000259" key="13">
    <source>
        <dbReference type="Pfam" id="PF01974"/>
    </source>
</evidence>
<feature type="active site" evidence="11">
    <location>
        <position position="291"/>
    </location>
</feature>
<dbReference type="EC" id="4.6.1.16" evidence="3 10"/>
<dbReference type="AlphaFoldDB" id="A0A8H7F565"/>
<evidence type="ECO:0000313" key="16">
    <source>
        <dbReference type="Proteomes" id="UP000629468"/>
    </source>
</evidence>
<dbReference type="InterPro" id="IPR011856">
    <property type="entry name" value="tRNA_endonuc-like_dom_sf"/>
</dbReference>
<keyword evidence="6 10" id="KW-0456">Lyase</keyword>
<evidence type="ECO:0000256" key="1">
    <source>
        <dbReference type="ARBA" id="ARBA00004604"/>
    </source>
</evidence>
<dbReference type="GO" id="GO:0005730">
    <property type="term" value="C:nucleolus"/>
    <property type="evidence" value="ECO:0007669"/>
    <property type="project" value="UniProtKB-SubCell"/>
</dbReference>
<accession>A0A8H7F565</accession>